<dbReference type="InterPro" id="IPR045269">
    <property type="entry name" value="Atg1-like"/>
</dbReference>
<dbReference type="InterPro" id="IPR036028">
    <property type="entry name" value="SH3-like_dom_sf"/>
</dbReference>
<gene>
    <name evidence="9" type="ORF">M0811_14179</name>
</gene>
<proteinExistence type="inferred from homology"/>
<dbReference type="GO" id="GO:0000045">
    <property type="term" value="P:autophagosome assembly"/>
    <property type="evidence" value="ECO:0007669"/>
    <property type="project" value="TreeGrafter"/>
</dbReference>
<evidence type="ECO:0000256" key="3">
    <source>
        <dbReference type="ARBA" id="ARBA00022741"/>
    </source>
</evidence>
<dbReference type="Gene3D" id="2.30.30.40">
    <property type="entry name" value="SH3 Domains"/>
    <property type="match status" value="1"/>
</dbReference>
<keyword evidence="10" id="KW-1185">Reference proteome</keyword>
<dbReference type="PANTHER" id="PTHR24348">
    <property type="entry name" value="SERINE/THREONINE-PROTEIN KINASE UNC-51-RELATED"/>
    <property type="match status" value="1"/>
</dbReference>
<dbReference type="PANTHER" id="PTHR24348:SF22">
    <property type="entry name" value="NON-SPECIFIC SERINE_THREONINE PROTEIN KINASE"/>
    <property type="match status" value="1"/>
</dbReference>
<evidence type="ECO:0000256" key="6">
    <source>
        <dbReference type="PROSITE-ProRule" id="PRU10141"/>
    </source>
</evidence>
<dbReference type="GO" id="GO:0004674">
    <property type="term" value="F:protein serine/threonine kinase activity"/>
    <property type="evidence" value="ECO:0007669"/>
    <property type="project" value="UniProtKB-KW"/>
</dbReference>
<dbReference type="SMART" id="SM00326">
    <property type="entry name" value="SH3"/>
    <property type="match status" value="2"/>
</dbReference>
<sequence length="480" mass="55741">MEKKIILEGNNFIATKFIGAGSFGKVYLGETKETNQICAIKKIKLKNKANKEWIKNKMSRSLEIMKRVEHENCVELFFIEPEDYQNADLIYIVMEYCDILGLEYLYESEIVHRDLKPENILLQKNIDSKFGYTFKLTDFDFARTIPRFENAILQMETQVGTRLYMAPEMLSSDPYTSNVDLWSLGAILYEIITGNPAFQGFGIQDIREQIKDLSEKKSLPKDYIKIVGKECNDLVEKLLTVDPHSRITRKKLYKHPFISEKLKIKIIGIAKEDFESKENGKFSFKKGDIIEIIKIKKYKGICEGKLKEKEGIIELKRIDLYEEIEDISSINELNESNKSNKSNNNNNNQLINFEKRIIGIVSNEYKTNEISLSKEDLVEIININEENESCIIQFRNQKYEIPFFFFDFYKKIGNQNENSKKKIFGIAKIDSQNDEDDDNFLSFSKGDEVEIIENDGEIGIGKLNGKEGEIFIDDFDIKEN</sequence>
<dbReference type="EMBL" id="JAPDFW010000014">
    <property type="protein sequence ID" value="KAJ5080092.1"/>
    <property type="molecule type" value="Genomic_DNA"/>
</dbReference>
<evidence type="ECO:0000256" key="4">
    <source>
        <dbReference type="ARBA" id="ARBA00022777"/>
    </source>
</evidence>
<evidence type="ECO:0000256" key="1">
    <source>
        <dbReference type="ARBA" id="ARBA00022443"/>
    </source>
</evidence>
<dbReference type="GO" id="GO:0000407">
    <property type="term" value="C:phagophore assembly site"/>
    <property type="evidence" value="ECO:0007669"/>
    <property type="project" value="TreeGrafter"/>
</dbReference>
<name>A0A9Q0LWE1_ANAIG</name>
<dbReference type="SMART" id="SM00220">
    <property type="entry name" value="S_TKc"/>
    <property type="match status" value="1"/>
</dbReference>
<dbReference type="SUPFAM" id="SSF56112">
    <property type="entry name" value="Protein kinase-like (PK-like)"/>
    <property type="match status" value="1"/>
</dbReference>
<dbReference type="PROSITE" id="PS00107">
    <property type="entry name" value="PROTEIN_KINASE_ATP"/>
    <property type="match status" value="1"/>
</dbReference>
<comment type="caution">
    <text evidence="9">The sequence shown here is derived from an EMBL/GenBank/DDBJ whole genome shotgun (WGS) entry which is preliminary data.</text>
</comment>
<dbReference type="AlphaFoldDB" id="A0A9Q0LWE1"/>
<dbReference type="OrthoDB" id="4062651at2759"/>
<evidence type="ECO:0000313" key="9">
    <source>
        <dbReference type="EMBL" id="KAJ5080092.1"/>
    </source>
</evidence>
<organism evidence="9 10">
    <name type="scientific">Anaeramoeba ignava</name>
    <name type="common">Anaerobic marine amoeba</name>
    <dbReference type="NCBI Taxonomy" id="1746090"/>
    <lineage>
        <taxon>Eukaryota</taxon>
        <taxon>Metamonada</taxon>
        <taxon>Anaeramoebidae</taxon>
        <taxon>Anaeramoeba</taxon>
    </lineage>
</organism>
<reference evidence="9" key="1">
    <citation type="submission" date="2022-10" db="EMBL/GenBank/DDBJ databases">
        <title>Novel sulphate-reducing endosymbionts in the free-living metamonad Anaeramoeba.</title>
        <authorList>
            <person name="Jerlstrom-Hultqvist J."/>
            <person name="Cepicka I."/>
            <person name="Gallot-Lavallee L."/>
            <person name="Salas-Leiva D."/>
            <person name="Curtis B.A."/>
            <person name="Zahonova K."/>
            <person name="Pipaliya S."/>
            <person name="Dacks J."/>
            <person name="Roger A.J."/>
        </authorList>
    </citation>
    <scope>NUCLEOTIDE SEQUENCE</scope>
    <source>
        <strain evidence="9">BMAN</strain>
    </source>
</reference>
<dbReference type="InterPro" id="IPR011009">
    <property type="entry name" value="Kinase-like_dom_sf"/>
</dbReference>
<evidence type="ECO:0000256" key="7">
    <source>
        <dbReference type="RuleBase" id="RU000304"/>
    </source>
</evidence>
<dbReference type="Gene3D" id="1.10.510.10">
    <property type="entry name" value="Transferase(Phosphotransferase) domain 1"/>
    <property type="match status" value="1"/>
</dbReference>
<dbReference type="InterPro" id="IPR017441">
    <property type="entry name" value="Protein_kinase_ATP_BS"/>
</dbReference>
<feature type="domain" description="Protein kinase" evidence="8">
    <location>
        <begin position="12"/>
        <end position="258"/>
    </location>
</feature>
<dbReference type="GO" id="GO:0005776">
    <property type="term" value="C:autophagosome"/>
    <property type="evidence" value="ECO:0007669"/>
    <property type="project" value="TreeGrafter"/>
</dbReference>
<dbReference type="GO" id="GO:0005829">
    <property type="term" value="C:cytosol"/>
    <property type="evidence" value="ECO:0007669"/>
    <property type="project" value="TreeGrafter"/>
</dbReference>
<evidence type="ECO:0000313" key="10">
    <source>
        <dbReference type="Proteomes" id="UP001149090"/>
    </source>
</evidence>
<dbReference type="InterPro" id="IPR000719">
    <property type="entry name" value="Prot_kinase_dom"/>
</dbReference>
<keyword evidence="7" id="KW-0723">Serine/threonine-protein kinase</keyword>
<dbReference type="InterPro" id="IPR001452">
    <property type="entry name" value="SH3_domain"/>
</dbReference>
<dbReference type="SUPFAM" id="SSF50044">
    <property type="entry name" value="SH3-domain"/>
    <property type="match status" value="1"/>
</dbReference>
<accession>A0A9Q0LWE1</accession>
<dbReference type="GO" id="GO:0005524">
    <property type="term" value="F:ATP binding"/>
    <property type="evidence" value="ECO:0007669"/>
    <property type="project" value="UniProtKB-UniRule"/>
</dbReference>
<feature type="binding site" evidence="6">
    <location>
        <position position="42"/>
    </location>
    <ligand>
        <name>ATP</name>
        <dbReference type="ChEBI" id="CHEBI:30616"/>
    </ligand>
</feature>
<keyword evidence="1" id="KW-0728">SH3 domain</keyword>
<dbReference type="Pfam" id="PF00069">
    <property type="entry name" value="Pkinase"/>
    <property type="match status" value="2"/>
</dbReference>
<keyword evidence="5 6" id="KW-0067">ATP-binding</keyword>
<evidence type="ECO:0000259" key="8">
    <source>
        <dbReference type="PROSITE" id="PS50011"/>
    </source>
</evidence>
<protein>
    <submittedName>
        <fullName evidence="9">Ovarian-specific serine/threonine-protein kinase lok-related</fullName>
    </submittedName>
</protein>
<keyword evidence="3 6" id="KW-0547">Nucleotide-binding</keyword>
<dbReference type="PROSITE" id="PS50011">
    <property type="entry name" value="PROTEIN_KINASE_DOM"/>
    <property type="match status" value="1"/>
</dbReference>
<keyword evidence="4 9" id="KW-0418">Kinase</keyword>
<comment type="similarity">
    <text evidence="7">Belongs to the protein kinase superfamily.</text>
</comment>
<dbReference type="InterPro" id="IPR008271">
    <property type="entry name" value="Ser/Thr_kinase_AS"/>
</dbReference>
<keyword evidence="2" id="KW-0808">Transferase</keyword>
<dbReference type="PROSITE" id="PS00108">
    <property type="entry name" value="PROTEIN_KINASE_ST"/>
    <property type="match status" value="1"/>
</dbReference>
<evidence type="ECO:0000256" key="2">
    <source>
        <dbReference type="ARBA" id="ARBA00022679"/>
    </source>
</evidence>
<evidence type="ECO:0000256" key="5">
    <source>
        <dbReference type="ARBA" id="ARBA00022840"/>
    </source>
</evidence>
<dbReference type="GO" id="GO:0010506">
    <property type="term" value="P:regulation of autophagy"/>
    <property type="evidence" value="ECO:0007669"/>
    <property type="project" value="InterPro"/>
</dbReference>
<dbReference type="GO" id="GO:0016020">
    <property type="term" value="C:membrane"/>
    <property type="evidence" value="ECO:0007669"/>
    <property type="project" value="TreeGrafter"/>
</dbReference>
<dbReference type="Gene3D" id="3.30.200.20">
    <property type="entry name" value="Phosphorylase Kinase, domain 1"/>
    <property type="match status" value="1"/>
</dbReference>
<dbReference type="Proteomes" id="UP001149090">
    <property type="component" value="Unassembled WGS sequence"/>
</dbReference>